<dbReference type="EMBL" id="JAGMUU010000020">
    <property type="protein sequence ID" value="KAH7129662.1"/>
    <property type="molecule type" value="Genomic_DNA"/>
</dbReference>
<proteinExistence type="predicted"/>
<accession>A0A9P9IQR0</accession>
<evidence type="ECO:0000313" key="2">
    <source>
        <dbReference type="Proteomes" id="UP000717696"/>
    </source>
</evidence>
<name>A0A9P9IQR0_9HYPO</name>
<organism evidence="1 2">
    <name type="scientific">Dactylonectria estremocensis</name>
    <dbReference type="NCBI Taxonomy" id="1079267"/>
    <lineage>
        <taxon>Eukaryota</taxon>
        <taxon>Fungi</taxon>
        <taxon>Dikarya</taxon>
        <taxon>Ascomycota</taxon>
        <taxon>Pezizomycotina</taxon>
        <taxon>Sordariomycetes</taxon>
        <taxon>Hypocreomycetidae</taxon>
        <taxon>Hypocreales</taxon>
        <taxon>Nectriaceae</taxon>
        <taxon>Dactylonectria</taxon>
    </lineage>
</organism>
<evidence type="ECO:0000313" key="1">
    <source>
        <dbReference type="EMBL" id="KAH7129662.1"/>
    </source>
</evidence>
<protein>
    <submittedName>
        <fullName evidence="1">Uncharacterized protein</fullName>
    </submittedName>
</protein>
<keyword evidence="2" id="KW-1185">Reference proteome</keyword>
<dbReference type="AlphaFoldDB" id="A0A9P9IQR0"/>
<comment type="caution">
    <text evidence="1">The sequence shown here is derived from an EMBL/GenBank/DDBJ whole genome shotgun (WGS) entry which is preliminary data.</text>
</comment>
<dbReference type="Proteomes" id="UP000717696">
    <property type="component" value="Unassembled WGS sequence"/>
</dbReference>
<gene>
    <name evidence="1" type="ORF">B0J13DRAFT_563145</name>
</gene>
<sequence>MFCFCGKEKEPNHPFYCRRVPPQWRLKLRPSSGVAIAKAIGKNFERYDQLIESSRFFKNICTRH</sequence>
<reference evidence="1" key="1">
    <citation type="journal article" date="2021" name="Nat. Commun.">
        <title>Genetic determinants of endophytism in the Arabidopsis root mycobiome.</title>
        <authorList>
            <person name="Mesny F."/>
            <person name="Miyauchi S."/>
            <person name="Thiergart T."/>
            <person name="Pickel B."/>
            <person name="Atanasova L."/>
            <person name="Karlsson M."/>
            <person name="Huettel B."/>
            <person name="Barry K.W."/>
            <person name="Haridas S."/>
            <person name="Chen C."/>
            <person name="Bauer D."/>
            <person name="Andreopoulos W."/>
            <person name="Pangilinan J."/>
            <person name="LaButti K."/>
            <person name="Riley R."/>
            <person name="Lipzen A."/>
            <person name="Clum A."/>
            <person name="Drula E."/>
            <person name="Henrissat B."/>
            <person name="Kohler A."/>
            <person name="Grigoriev I.V."/>
            <person name="Martin F.M."/>
            <person name="Hacquard S."/>
        </authorList>
    </citation>
    <scope>NUCLEOTIDE SEQUENCE</scope>
    <source>
        <strain evidence="1">MPI-CAGE-AT-0021</strain>
    </source>
</reference>
<dbReference type="OrthoDB" id="5079558at2759"/>